<dbReference type="Pfam" id="PF09382">
    <property type="entry name" value="RQC"/>
    <property type="match status" value="1"/>
</dbReference>
<keyword evidence="4" id="KW-0378">Hydrolase</keyword>
<keyword evidence="3" id="KW-0547">Nucleotide-binding</keyword>
<evidence type="ECO:0000256" key="3">
    <source>
        <dbReference type="ARBA" id="ARBA00022741"/>
    </source>
</evidence>
<feature type="compositionally biased region" description="Low complexity" evidence="12">
    <location>
        <begin position="1017"/>
        <end position="1028"/>
    </location>
</feature>
<dbReference type="NCBIfam" id="TIGR00614">
    <property type="entry name" value="recQ_fam"/>
    <property type="match status" value="1"/>
</dbReference>
<dbReference type="PROSITE" id="PS51194">
    <property type="entry name" value="HELICASE_CTER"/>
    <property type="match status" value="1"/>
</dbReference>
<dbReference type="GO" id="GO:0005694">
    <property type="term" value="C:chromosome"/>
    <property type="evidence" value="ECO:0000318"/>
    <property type="project" value="GO_Central"/>
</dbReference>
<dbReference type="GO" id="GO:0006260">
    <property type="term" value="P:DNA replication"/>
    <property type="evidence" value="ECO:0000318"/>
    <property type="project" value="GO_Central"/>
</dbReference>
<dbReference type="SMART" id="SM00956">
    <property type="entry name" value="RQC"/>
    <property type="match status" value="1"/>
</dbReference>
<dbReference type="STRING" id="29655.A0A0K9NWB4"/>
<dbReference type="GO" id="GO:0043138">
    <property type="term" value="F:3'-5' DNA helicase activity"/>
    <property type="evidence" value="ECO:0000318"/>
    <property type="project" value="GO_Central"/>
</dbReference>
<evidence type="ECO:0000256" key="1">
    <source>
        <dbReference type="ARBA" id="ARBA00004123"/>
    </source>
</evidence>
<dbReference type="AlphaFoldDB" id="A0A0K9NWB4"/>
<dbReference type="Proteomes" id="UP000036987">
    <property type="component" value="Unassembled WGS sequence"/>
</dbReference>
<feature type="region of interest" description="Disordered" evidence="12">
    <location>
        <begin position="1014"/>
        <end position="1039"/>
    </location>
</feature>
<dbReference type="GO" id="GO:0009378">
    <property type="term" value="F:four-way junction helicase activity"/>
    <property type="evidence" value="ECO:0000318"/>
    <property type="project" value="GO_Central"/>
</dbReference>
<keyword evidence="9" id="KW-0539">Nucleus</keyword>
<dbReference type="Pfam" id="PF00271">
    <property type="entry name" value="Helicase_C"/>
    <property type="match status" value="1"/>
</dbReference>
<comment type="caution">
    <text evidence="16">The sequence shown here is derived from an EMBL/GenBank/DDBJ whole genome shotgun (WGS) entry which is preliminary data.</text>
</comment>
<evidence type="ECO:0000313" key="17">
    <source>
        <dbReference type="Proteomes" id="UP000036987"/>
    </source>
</evidence>
<keyword evidence="8" id="KW-0413">Isomerase</keyword>
<comment type="similarity">
    <text evidence="2">Belongs to the helicase family. RecQ subfamily.</text>
</comment>
<dbReference type="PROSITE" id="PS51192">
    <property type="entry name" value="HELICASE_ATP_BIND_1"/>
    <property type="match status" value="1"/>
</dbReference>
<feature type="domain" description="Helicase ATP-binding" evidence="14">
    <location>
        <begin position="458"/>
        <end position="624"/>
    </location>
</feature>
<feature type="domain" description="Helicase C-terminal" evidence="15">
    <location>
        <begin position="649"/>
        <end position="801"/>
    </location>
</feature>
<evidence type="ECO:0000256" key="7">
    <source>
        <dbReference type="ARBA" id="ARBA00023125"/>
    </source>
</evidence>
<keyword evidence="17" id="KW-1185">Reference proteome</keyword>
<dbReference type="GO" id="GO:0003677">
    <property type="term" value="F:DNA binding"/>
    <property type="evidence" value="ECO:0007669"/>
    <property type="project" value="UniProtKB-KW"/>
</dbReference>
<dbReference type="OrthoDB" id="10261556at2759"/>
<keyword evidence="5 16" id="KW-0347">Helicase</keyword>
<dbReference type="InterPro" id="IPR027417">
    <property type="entry name" value="P-loop_NTPase"/>
</dbReference>
<dbReference type="InterPro" id="IPR002464">
    <property type="entry name" value="DNA/RNA_helicase_DEAH_CS"/>
</dbReference>
<dbReference type="CDD" id="cd17920">
    <property type="entry name" value="DEXHc_RecQ"/>
    <property type="match status" value="1"/>
</dbReference>
<dbReference type="GO" id="GO:0005737">
    <property type="term" value="C:cytoplasm"/>
    <property type="evidence" value="ECO:0000318"/>
    <property type="project" value="GO_Central"/>
</dbReference>
<dbReference type="InterPro" id="IPR001763">
    <property type="entry name" value="Rhodanese-like_dom"/>
</dbReference>
<dbReference type="InterPro" id="IPR014001">
    <property type="entry name" value="Helicase_ATP-bd"/>
</dbReference>
<dbReference type="Pfam" id="PF16124">
    <property type="entry name" value="RecQ_Zn_bind"/>
    <property type="match status" value="1"/>
</dbReference>
<dbReference type="Pfam" id="PF00270">
    <property type="entry name" value="DEAD"/>
    <property type="match status" value="1"/>
</dbReference>
<dbReference type="CDD" id="cd18794">
    <property type="entry name" value="SF2_C_RecQ"/>
    <property type="match status" value="1"/>
</dbReference>
<evidence type="ECO:0000259" key="13">
    <source>
        <dbReference type="PROSITE" id="PS50206"/>
    </source>
</evidence>
<evidence type="ECO:0000256" key="6">
    <source>
        <dbReference type="ARBA" id="ARBA00022840"/>
    </source>
</evidence>
<dbReference type="GO" id="GO:0016787">
    <property type="term" value="F:hydrolase activity"/>
    <property type="evidence" value="ECO:0007669"/>
    <property type="project" value="UniProtKB-KW"/>
</dbReference>
<keyword evidence="6" id="KW-0067">ATP-binding</keyword>
<feature type="region of interest" description="Disordered" evidence="12">
    <location>
        <begin position="1052"/>
        <end position="1075"/>
    </location>
</feature>
<dbReference type="InterPro" id="IPR011545">
    <property type="entry name" value="DEAD/DEAH_box_helicase_dom"/>
</dbReference>
<dbReference type="GO" id="GO:0000724">
    <property type="term" value="P:double-strand break repair via homologous recombination"/>
    <property type="evidence" value="ECO:0000318"/>
    <property type="project" value="GO_Central"/>
</dbReference>
<dbReference type="SMART" id="SM00487">
    <property type="entry name" value="DEXDc"/>
    <property type="match status" value="1"/>
</dbReference>
<dbReference type="GO" id="GO:0005634">
    <property type="term" value="C:nucleus"/>
    <property type="evidence" value="ECO:0000318"/>
    <property type="project" value="GO_Central"/>
</dbReference>
<dbReference type="GO" id="GO:0005524">
    <property type="term" value="F:ATP binding"/>
    <property type="evidence" value="ECO:0007669"/>
    <property type="project" value="UniProtKB-KW"/>
</dbReference>
<evidence type="ECO:0000256" key="4">
    <source>
        <dbReference type="ARBA" id="ARBA00022801"/>
    </source>
</evidence>
<dbReference type="InterPro" id="IPR032284">
    <property type="entry name" value="RecQ_Zn-bd"/>
</dbReference>
<evidence type="ECO:0000256" key="12">
    <source>
        <dbReference type="SAM" id="MobiDB-lite"/>
    </source>
</evidence>
<comment type="subcellular location">
    <subcellularLocation>
        <location evidence="1">Nucleus</location>
    </subcellularLocation>
</comment>
<feature type="region of interest" description="Disordered" evidence="12">
    <location>
        <begin position="976"/>
        <end position="1000"/>
    </location>
</feature>
<proteinExistence type="inferred from homology"/>
<dbReference type="EC" id="5.6.2.4" evidence="11"/>
<dbReference type="PROSITE" id="PS00690">
    <property type="entry name" value="DEAH_ATP_HELICASE"/>
    <property type="match status" value="1"/>
</dbReference>
<feature type="compositionally biased region" description="Basic and acidic residues" evidence="12">
    <location>
        <begin position="1063"/>
        <end position="1075"/>
    </location>
</feature>
<sequence length="1112" mass="126302">MSKEAISRRENQIKGSVFDNGVPRVNWTHHIKARENFSCQEKFLSEHFLYSLSKQKPNGGDTSYIRPIACNVQHNQKLQTSDIDNAWNTLHSLQKVKNDYVRPGFTEPSQNHETSIPKQIFDSSKNKGKSLDHYNSTIDVLNKPGNLICDNLGTYHYFSYPEAECLKKNDPSSSCITNSLEKNTETSLMGANDLKVSLPINSTSVAKNSQISNNVETKTTVQNFLDDLDDDEIMKNIDVDQIILEYYRASGTTESSKGRGSLFTCPVPGHYNTDFNDDIVPTELSQKCTHGVKLEECSEVGSRKPFAGYLIVLSNQLIDNVYVFGSQHREDILKRRILLNNKILNIMDNLRNKCRVENTITPQFLAEESSTIIQSETLECTSSVNQTTTQNWNASISFSKSEPEITSPQLKHLNIEYTDGSIDKKWKDAEFPWNQKLEFYNKEVFGNHSFRRNQREVINATMSGCDVFVLMPTGGGKSLTYQIPALISTGVTLVISPLVSLIEDQIMHLLQANIPATFLSASIEWCEQQEILRDLNSKTCKYKLLSDVLIRQLEMMNTHRSLARIVIDEAHCVSQWGHDFRPDYQGLGILKQKFPSIPVLALTATATASVREDIVQALGLKDCIVFRQSFNRPNLWYTVIPKTNKCLDDIDKFINENHFDECGIIYCLSRMDCEKVAEKLQACGHKVSFYHGSMDHRQRTFVQKQWSKNEINIICATVAFGMGINKPNVRFVIHHSLPKSIEGYHQECGRAGRDGQQSSCLLYYTYSDYIRVKNMLSRPNEQDSCSFVYMQVTPSRTGKVLEANLENVLRMVDYCENNADCRRHLQLVHLGEKFDPKNCLGTCDNCSKSWTWIEKDVTNLAKQLVDLVKTTGQRHSSSYILELYKGSLSHVVKKYGHDGLILHGVGKHLAKGVASRVLHHLVVQDFVVESVKRSDTYGSISSILKVNQSRVDSLLSGKETIMLRFPISDKDDFENGRYESAPAKAPYVPNFRSNSDKNKTLDIKTNVLQTKKCNTASSSSHSVSNSNYKSKKRKKASTDIRKNAKIDDYFTESSVHSTKRSKRQGEIVKKTESRPRRQRTDFTGCYLNAIKAFCQWTYGPPSSLPHWVFYLQ</sequence>
<dbReference type="GO" id="GO:0070417">
    <property type="term" value="P:cellular response to cold"/>
    <property type="evidence" value="ECO:0007669"/>
    <property type="project" value="UniProtKB-ARBA"/>
</dbReference>
<evidence type="ECO:0000256" key="11">
    <source>
        <dbReference type="ARBA" id="ARBA00034808"/>
    </source>
</evidence>
<accession>A0A0K9NWB4</accession>
<keyword evidence="7" id="KW-0238">DNA-binding</keyword>
<evidence type="ECO:0000256" key="9">
    <source>
        <dbReference type="ARBA" id="ARBA00023242"/>
    </source>
</evidence>
<dbReference type="InterPro" id="IPR018982">
    <property type="entry name" value="RQC_domain"/>
</dbReference>
<comment type="catalytic activity">
    <reaction evidence="10">
        <text>Couples ATP hydrolysis with the unwinding of duplex DNA by translocating in the 3'-5' direction.</text>
        <dbReference type="EC" id="5.6.2.4"/>
    </reaction>
</comment>
<dbReference type="Gene3D" id="1.10.10.10">
    <property type="entry name" value="Winged helix-like DNA-binding domain superfamily/Winged helix DNA-binding domain"/>
    <property type="match status" value="1"/>
</dbReference>
<dbReference type="InterPro" id="IPR004589">
    <property type="entry name" value="DNA_helicase_ATP-dep_RecQ"/>
</dbReference>
<dbReference type="InterPro" id="IPR036388">
    <property type="entry name" value="WH-like_DNA-bd_sf"/>
</dbReference>
<organism evidence="16 17">
    <name type="scientific">Zostera marina</name>
    <name type="common">Eelgrass</name>
    <dbReference type="NCBI Taxonomy" id="29655"/>
    <lineage>
        <taxon>Eukaryota</taxon>
        <taxon>Viridiplantae</taxon>
        <taxon>Streptophyta</taxon>
        <taxon>Embryophyta</taxon>
        <taxon>Tracheophyta</taxon>
        <taxon>Spermatophyta</taxon>
        <taxon>Magnoliopsida</taxon>
        <taxon>Liliopsida</taxon>
        <taxon>Zosteraceae</taxon>
        <taxon>Zostera</taxon>
    </lineage>
</organism>
<dbReference type="FunFam" id="3.40.50.300:FF:000296">
    <property type="entry name" value="ATP-dependent DNA helicase RecQ"/>
    <property type="match status" value="1"/>
</dbReference>
<evidence type="ECO:0000313" key="16">
    <source>
        <dbReference type="EMBL" id="KMZ60342.1"/>
    </source>
</evidence>
<evidence type="ECO:0000256" key="5">
    <source>
        <dbReference type="ARBA" id="ARBA00022806"/>
    </source>
</evidence>
<name>A0A0K9NWB4_ZOSMR</name>
<reference evidence="17" key="1">
    <citation type="journal article" date="2016" name="Nature">
        <title>The genome of the seagrass Zostera marina reveals angiosperm adaptation to the sea.</title>
        <authorList>
            <person name="Olsen J.L."/>
            <person name="Rouze P."/>
            <person name="Verhelst B."/>
            <person name="Lin Y.-C."/>
            <person name="Bayer T."/>
            <person name="Collen J."/>
            <person name="Dattolo E."/>
            <person name="De Paoli E."/>
            <person name="Dittami S."/>
            <person name="Maumus F."/>
            <person name="Michel G."/>
            <person name="Kersting A."/>
            <person name="Lauritano C."/>
            <person name="Lohaus R."/>
            <person name="Toepel M."/>
            <person name="Tonon T."/>
            <person name="Vanneste K."/>
            <person name="Amirebrahimi M."/>
            <person name="Brakel J."/>
            <person name="Bostroem C."/>
            <person name="Chovatia M."/>
            <person name="Grimwood J."/>
            <person name="Jenkins J.W."/>
            <person name="Jueterbock A."/>
            <person name="Mraz A."/>
            <person name="Stam W.T."/>
            <person name="Tice H."/>
            <person name="Bornberg-Bauer E."/>
            <person name="Green P.J."/>
            <person name="Pearson G.A."/>
            <person name="Procaccini G."/>
            <person name="Duarte C.M."/>
            <person name="Schmutz J."/>
            <person name="Reusch T.B.H."/>
            <person name="Van de Peer Y."/>
        </authorList>
    </citation>
    <scope>NUCLEOTIDE SEQUENCE [LARGE SCALE GENOMIC DNA]</scope>
    <source>
        <strain evidence="17">cv. Finnish</strain>
    </source>
</reference>
<evidence type="ECO:0000256" key="8">
    <source>
        <dbReference type="ARBA" id="ARBA00023235"/>
    </source>
</evidence>
<evidence type="ECO:0000256" key="2">
    <source>
        <dbReference type="ARBA" id="ARBA00005446"/>
    </source>
</evidence>
<dbReference type="InterPro" id="IPR001650">
    <property type="entry name" value="Helicase_C-like"/>
</dbReference>
<feature type="domain" description="Rhodanese" evidence="13">
    <location>
        <begin position="664"/>
        <end position="706"/>
    </location>
</feature>
<dbReference type="PANTHER" id="PTHR13710:SF156">
    <property type="entry name" value="ATP-DEPENDENT DNA HELICASE Q-LIKE 4B"/>
    <property type="match status" value="1"/>
</dbReference>
<evidence type="ECO:0000256" key="10">
    <source>
        <dbReference type="ARBA" id="ARBA00034617"/>
    </source>
</evidence>
<protein>
    <recommendedName>
        <fullName evidence="11">DNA 3'-5' helicase</fullName>
        <ecNumber evidence="11">5.6.2.4</ecNumber>
    </recommendedName>
</protein>
<dbReference type="SMART" id="SM00490">
    <property type="entry name" value="HELICc"/>
    <property type="match status" value="1"/>
</dbReference>
<gene>
    <name evidence="16" type="ORF">ZOSMA_5G02090</name>
</gene>
<dbReference type="Gene3D" id="3.40.50.300">
    <property type="entry name" value="P-loop containing nucleotide triphosphate hydrolases"/>
    <property type="match status" value="2"/>
</dbReference>
<evidence type="ECO:0000259" key="15">
    <source>
        <dbReference type="PROSITE" id="PS51194"/>
    </source>
</evidence>
<dbReference type="FunFam" id="3.40.50.300:FF:000340">
    <property type="entry name" value="Bloom syndrome, RecQ helicase"/>
    <property type="match status" value="1"/>
</dbReference>
<dbReference type="PANTHER" id="PTHR13710">
    <property type="entry name" value="DNA HELICASE RECQ FAMILY MEMBER"/>
    <property type="match status" value="1"/>
</dbReference>
<evidence type="ECO:0000259" key="14">
    <source>
        <dbReference type="PROSITE" id="PS51192"/>
    </source>
</evidence>
<dbReference type="SUPFAM" id="SSF52540">
    <property type="entry name" value="P-loop containing nucleoside triphosphate hydrolases"/>
    <property type="match status" value="2"/>
</dbReference>
<dbReference type="EMBL" id="LFYR01001623">
    <property type="protein sequence ID" value="KMZ60342.1"/>
    <property type="molecule type" value="Genomic_DNA"/>
</dbReference>
<dbReference type="PROSITE" id="PS50206">
    <property type="entry name" value="RHODANESE_3"/>
    <property type="match status" value="1"/>
</dbReference>